<protein>
    <submittedName>
        <fullName evidence="2">Uncharacterized protein</fullName>
    </submittedName>
</protein>
<comment type="caution">
    <text evidence="2">The sequence shown here is derived from an EMBL/GenBank/DDBJ whole genome shotgun (WGS) entry which is preliminary data.</text>
</comment>
<evidence type="ECO:0000256" key="1">
    <source>
        <dbReference type="SAM" id="MobiDB-lite"/>
    </source>
</evidence>
<sequence>MTSGDGEQQKSQPDSPDPNGLSASSKCASGEKLLAYLEKTSSGVDCSGGTPVGPGVWAEGCHQREVDNEMDDKPTYWRRRGCAAGVLQRELFQLQTESSAEGASVLGAAFKCPRVGGCVHKPAHTCMHVCVHTHTHTHTHTFPKVTCSQM</sequence>
<evidence type="ECO:0000313" key="3">
    <source>
        <dbReference type="Proteomes" id="UP000664940"/>
    </source>
</evidence>
<name>A0A834DJB0_9CHIR</name>
<proteinExistence type="predicted"/>
<dbReference type="Proteomes" id="UP000664940">
    <property type="component" value="Unassembled WGS sequence"/>
</dbReference>
<organism evidence="2 3">
    <name type="scientific">Phyllostomus discolor</name>
    <name type="common">pale spear-nosed bat</name>
    <dbReference type="NCBI Taxonomy" id="89673"/>
    <lineage>
        <taxon>Eukaryota</taxon>
        <taxon>Metazoa</taxon>
        <taxon>Chordata</taxon>
        <taxon>Craniata</taxon>
        <taxon>Vertebrata</taxon>
        <taxon>Euteleostomi</taxon>
        <taxon>Mammalia</taxon>
        <taxon>Eutheria</taxon>
        <taxon>Laurasiatheria</taxon>
        <taxon>Chiroptera</taxon>
        <taxon>Yangochiroptera</taxon>
        <taxon>Phyllostomidae</taxon>
        <taxon>Phyllostominae</taxon>
        <taxon>Phyllostomus</taxon>
    </lineage>
</organism>
<accession>A0A834DJB0</accession>
<feature type="compositionally biased region" description="Polar residues" evidence="1">
    <location>
        <begin position="1"/>
        <end position="14"/>
    </location>
</feature>
<evidence type="ECO:0000313" key="2">
    <source>
        <dbReference type="EMBL" id="KAF6081934.1"/>
    </source>
</evidence>
<gene>
    <name evidence="2" type="ORF">HJG60_008911</name>
</gene>
<reference evidence="2 3" key="1">
    <citation type="journal article" date="2020" name="Nature">
        <title>Six reference-quality genomes reveal evolution of bat adaptations.</title>
        <authorList>
            <person name="Jebb D."/>
            <person name="Huang Z."/>
            <person name="Pippel M."/>
            <person name="Hughes G.M."/>
            <person name="Lavrichenko K."/>
            <person name="Devanna P."/>
            <person name="Winkler S."/>
            <person name="Jermiin L.S."/>
            <person name="Skirmuntt E.C."/>
            <person name="Katzourakis A."/>
            <person name="Burkitt-Gray L."/>
            <person name="Ray D.A."/>
            <person name="Sullivan K.A.M."/>
            <person name="Roscito J.G."/>
            <person name="Kirilenko B.M."/>
            <person name="Davalos L.M."/>
            <person name="Corthals A.P."/>
            <person name="Power M.L."/>
            <person name="Jones G."/>
            <person name="Ransome R.D."/>
            <person name="Dechmann D.K.N."/>
            <person name="Locatelli A.G."/>
            <person name="Puechmaille S.J."/>
            <person name="Fedrigo O."/>
            <person name="Jarvis E.D."/>
            <person name="Hiller M."/>
            <person name="Vernes S.C."/>
            <person name="Myers E.W."/>
            <person name="Teeling E.C."/>
        </authorList>
    </citation>
    <scope>NUCLEOTIDE SEQUENCE [LARGE SCALE GENOMIC DNA]</scope>
    <source>
        <strain evidence="2">Bat1K_MPI-CBG_1</strain>
    </source>
</reference>
<feature type="region of interest" description="Disordered" evidence="1">
    <location>
        <begin position="1"/>
        <end position="25"/>
    </location>
</feature>
<dbReference type="AlphaFoldDB" id="A0A834DJB0"/>
<dbReference type="EMBL" id="JABVXQ010000013">
    <property type="protein sequence ID" value="KAF6081934.1"/>
    <property type="molecule type" value="Genomic_DNA"/>
</dbReference>